<feature type="chain" id="PRO_5047425283" evidence="1">
    <location>
        <begin position="30"/>
        <end position="164"/>
    </location>
</feature>
<keyword evidence="3" id="KW-1185">Reference proteome</keyword>
<feature type="signal peptide" evidence="1">
    <location>
        <begin position="1"/>
        <end position="29"/>
    </location>
</feature>
<dbReference type="EMBL" id="RSEJ01000037">
    <property type="protein sequence ID" value="NBI55818.1"/>
    <property type="molecule type" value="Genomic_DNA"/>
</dbReference>
<dbReference type="Proteomes" id="UP000738517">
    <property type="component" value="Unassembled WGS sequence"/>
</dbReference>
<proteinExistence type="predicted"/>
<organism evidence="2 3">
    <name type="scientific">Photobacterium alginatilyticum</name>
    <dbReference type="NCBI Taxonomy" id="1775171"/>
    <lineage>
        <taxon>Bacteria</taxon>
        <taxon>Pseudomonadati</taxon>
        <taxon>Pseudomonadota</taxon>
        <taxon>Gammaproteobacteria</taxon>
        <taxon>Vibrionales</taxon>
        <taxon>Vibrionaceae</taxon>
        <taxon>Photobacterium</taxon>
    </lineage>
</organism>
<accession>A0ABW9YRD7</accession>
<dbReference type="RefSeq" id="WP_160657811.1">
    <property type="nucleotide sequence ID" value="NZ_RSEJ01000037.1"/>
</dbReference>
<comment type="caution">
    <text evidence="2">The sequence shown here is derived from an EMBL/GenBank/DDBJ whole genome shotgun (WGS) entry which is preliminary data.</text>
</comment>
<gene>
    <name evidence="2" type="ORF">EIZ48_25225</name>
</gene>
<dbReference type="InterPro" id="IPR021302">
    <property type="entry name" value="DUF2780_VcgC/VcgE"/>
</dbReference>
<sequence length="164" mass="16576">MGYKPSIFNRLLLLTTLFSCLAFSAGSQAFSLSDLFGGGDDEQAEASAANPLTDILTSQLGVTQEQAAGGAGALLSLASSQLSGDQASELSKMIPGSDALSTAIPPGLGGMLTNIDTINQVFSALGMDASMVSQFIPVVMQFLGNQGASAGLLDALGKVWTPAG</sequence>
<protein>
    <submittedName>
        <fullName evidence="2">DUF2780 domain-containing protein</fullName>
    </submittedName>
</protein>
<evidence type="ECO:0000256" key="1">
    <source>
        <dbReference type="SAM" id="SignalP"/>
    </source>
</evidence>
<reference evidence="2 3" key="1">
    <citation type="journal article" date="2017" name="Int. J. Syst. Evol. Microbiol.">
        <title>Photobacterium alginatilyticum sp. nov., a marine bacterium isolated from bottom seawater.</title>
        <authorList>
            <person name="Wang X."/>
            <person name="Wang Y."/>
            <person name="Yang X."/>
            <person name="Sun H."/>
            <person name="Li B."/>
            <person name="Zhang X.H."/>
        </authorList>
    </citation>
    <scope>NUCLEOTIDE SEQUENCE [LARGE SCALE GENOMIC DNA]</scope>
    <source>
        <strain evidence="2 3">P03D4</strain>
    </source>
</reference>
<evidence type="ECO:0000313" key="3">
    <source>
        <dbReference type="Proteomes" id="UP000738517"/>
    </source>
</evidence>
<dbReference type="Pfam" id="PF11075">
    <property type="entry name" value="DUF2780"/>
    <property type="match status" value="1"/>
</dbReference>
<name>A0ABW9YRD7_9GAMM</name>
<evidence type="ECO:0000313" key="2">
    <source>
        <dbReference type="EMBL" id="NBI55818.1"/>
    </source>
</evidence>
<keyword evidence="1" id="KW-0732">Signal</keyword>